<sequence>MGSRTHPQQTLVTPCRLMQDYLLKKMDEQVYAVNRHASWTIKYEAYNYRA</sequence>
<protein>
    <submittedName>
        <fullName evidence="1">Uncharacterized protein</fullName>
    </submittedName>
</protein>
<keyword evidence="2" id="KW-1185">Reference proteome</keyword>
<dbReference type="EMBL" id="OY731400">
    <property type="protein sequence ID" value="CAJ1938973.1"/>
    <property type="molecule type" value="Genomic_DNA"/>
</dbReference>
<evidence type="ECO:0000313" key="1">
    <source>
        <dbReference type="EMBL" id="CAJ1938973.1"/>
    </source>
</evidence>
<dbReference type="Proteomes" id="UP001189624">
    <property type="component" value="Chromosome 3"/>
</dbReference>
<evidence type="ECO:0000313" key="2">
    <source>
        <dbReference type="Proteomes" id="UP001189624"/>
    </source>
</evidence>
<proteinExistence type="predicted"/>
<reference evidence="1" key="1">
    <citation type="submission" date="2023-10" db="EMBL/GenBank/DDBJ databases">
        <authorList>
            <person name="Domelevo Entfellner J.-B."/>
        </authorList>
    </citation>
    <scope>NUCLEOTIDE SEQUENCE</scope>
</reference>
<organism evidence="1 2">
    <name type="scientific">Sphenostylis stenocarpa</name>
    <dbReference type="NCBI Taxonomy" id="92480"/>
    <lineage>
        <taxon>Eukaryota</taxon>
        <taxon>Viridiplantae</taxon>
        <taxon>Streptophyta</taxon>
        <taxon>Embryophyta</taxon>
        <taxon>Tracheophyta</taxon>
        <taxon>Spermatophyta</taxon>
        <taxon>Magnoliopsida</taxon>
        <taxon>eudicotyledons</taxon>
        <taxon>Gunneridae</taxon>
        <taxon>Pentapetalae</taxon>
        <taxon>rosids</taxon>
        <taxon>fabids</taxon>
        <taxon>Fabales</taxon>
        <taxon>Fabaceae</taxon>
        <taxon>Papilionoideae</taxon>
        <taxon>50 kb inversion clade</taxon>
        <taxon>NPAAA clade</taxon>
        <taxon>indigoferoid/millettioid clade</taxon>
        <taxon>Phaseoleae</taxon>
        <taxon>Sphenostylis</taxon>
    </lineage>
</organism>
<dbReference type="AlphaFoldDB" id="A0AA86S264"/>
<dbReference type="Gramene" id="rna-AYBTSS11_LOCUS8887">
    <property type="protein sequence ID" value="CAJ1938973.1"/>
    <property type="gene ID" value="gene-AYBTSS11_LOCUS8887"/>
</dbReference>
<gene>
    <name evidence="1" type="ORF">AYBTSS11_LOCUS8887</name>
</gene>
<accession>A0AA86S264</accession>
<name>A0AA86S264_9FABA</name>